<gene>
    <name evidence="7" type="ORF">GCM10008943_24050</name>
</gene>
<evidence type="ECO:0000256" key="1">
    <source>
        <dbReference type="ARBA" id="ARBA00010641"/>
    </source>
</evidence>
<reference evidence="7 8" key="1">
    <citation type="journal article" date="2019" name="Int. J. Syst. Evol. Microbiol.">
        <title>The Global Catalogue of Microorganisms (GCM) 10K type strain sequencing project: providing services to taxonomists for standard genome sequencing and annotation.</title>
        <authorList>
            <consortium name="The Broad Institute Genomics Platform"/>
            <consortium name="The Broad Institute Genome Sequencing Center for Infectious Disease"/>
            <person name="Wu L."/>
            <person name="Ma J."/>
        </authorList>
    </citation>
    <scope>NUCLEOTIDE SEQUENCE [LARGE SCALE GENOMIC DNA]</scope>
    <source>
        <strain evidence="7 8">JCM 15115</strain>
    </source>
</reference>
<sequence length="171" mass="20290">MSALLDALFAQHKRSLLWVLRRIVRDQQAAEDLAQETYLKTHQALANRRIDHLEQYIFQTARNLALDHNRRNRFRGQFYHADVSDEKLQNIPHDAPNAEDNTIECERRKLFEKALSELPLRAREAWALSYVEELTYQEIADRLGVSRNTVYNDIKLVIGYCRDYLERFENN</sequence>
<dbReference type="CDD" id="cd06171">
    <property type="entry name" value="Sigma70_r4"/>
    <property type="match status" value="1"/>
</dbReference>
<evidence type="ECO:0000259" key="5">
    <source>
        <dbReference type="Pfam" id="PF04542"/>
    </source>
</evidence>
<dbReference type="InterPro" id="IPR013324">
    <property type="entry name" value="RNA_pol_sigma_r3/r4-like"/>
</dbReference>
<organism evidence="7 8">
    <name type="scientific">Paenochrobactrum glaciei</name>
    <dbReference type="NCBI Taxonomy" id="486407"/>
    <lineage>
        <taxon>Bacteria</taxon>
        <taxon>Pseudomonadati</taxon>
        <taxon>Pseudomonadota</taxon>
        <taxon>Alphaproteobacteria</taxon>
        <taxon>Hyphomicrobiales</taxon>
        <taxon>Brucellaceae</taxon>
        <taxon>Paenochrobactrum</taxon>
    </lineage>
</organism>
<name>A0ABN1GB16_9HYPH</name>
<keyword evidence="8" id="KW-1185">Reference proteome</keyword>
<dbReference type="EMBL" id="BAAADE010000004">
    <property type="protein sequence ID" value="GAA0607693.1"/>
    <property type="molecule type" value="Genomic_DNA"/>
</dbReference>
<feature type="domain" description="RNA polymerase sigma factor 70 region 4 type 2" evidence="6">
    <location>
        <begin position="110"/>
        <end position="154"/>
    </location>
</feature>
<evidence type="ECO:0000313" key="8">
    <source>
        <dbReference type="Proteomes" id="UP001424441"/>
    </source>
</evidence>
<evidence type="ECO:0000256" key="4">
    <source>
        <dbReference type="ARBA" id="ARBA00023163"/>
    </source>
</evidence>
<evidence type="ECO:0000256" key="3">
    <source>
        <dbReference type="ARBA" id="ARBA00023082"/>
    </source>
</evidence>
<comment type="caution">
    <text evidence="7">The sequence shown here is derived from an EMBL/GenBank/DDBJ whole genome shotgun (WGS) entry which is preliminary data.</text>
</comment>
<evidence type="ECO:0000313" key="7">
    <source>
        <dbReference type="EMBL" id="GAA0607693.1"/>
    </source>
</evidence>
<dbReference type="InterPro" id="IPR007627">
    <property type="entry name" value="RNA_pol_sigma70_r2"/>
</dbReference>
<dbReference type="Gene3D" id="1.10.10.10">
    <property type="entry name" value="Winged helix-like DNA-binding domain superfamily/Winged helix DNA-binding domain"/>
    <property type="match status" value="1"/>
</dbReference>
<dbReference type="NCBIfam" id="TIGR02937">
    <property type="entry name" value="sigma70-ECF"/>
    <property type="match status" value="1"/>
</dbReference>
<dbReference type="RefSeq" id="WP_343805902.1">
    <property type="nucleotide sequence ID" value="NZ_BAAADE010000004.1"/>
</dbReference>
<keyword evidence="2" id="KW-0805">Transcription regulation</keyword>
<dbReference type="InterPro" id="IPR039425">
    <property type="entry name" value="RNA_pol_sigma-70-like"/>
</dbReference>
<protein>
    <submittedName>
        <fullName evidence="7">RNA polymerase sigma factor</fullName>
    </submittedName>
</protein>
<dbReference type="Gene3D" id="1.10.1740.10">
    <property type="match status" value="1"/>
</dbReference>
<feature type="domain" description="RNA polymerase sigma-70 region 2" evidence="5">
    <location>
        <begin position="8"/>
        <end position="73"/>
    </location>
</feature>
<evidence type="ECO:0000259" key="6">
    <source>
        <dbReference type="Pfam" id="PF08281"/>
    </source>
</evidence>
<dbReference type="Proteomes" id="UP001424441">
    <property type="component" value="Unassembled WGS sequence"/>
</dbReference>
<keyword evidence="4" id="KW-0804">Transcription</keyword>
<dbReference type="InterPro" id="IPR013249">
    <property type="entry name" value="RNA_pol_sigma70_r4_t2"/>
</dbReference>
<dbReference type="SUPFAM" id="SSF88946">
    <property type="entry name" value="Sigma2 domain of RNA polymerase sigma factors"/>
    <property type="match status" value="1"/>
</dbReference>
<accession>A0ABN1GB16</accession>
<dbReference type="PANTHER" id="PTHR43133:SF63">
    <property type="entry name" value="RNA POLYMERASE SIGMA FACTOR FECI-RELATED"/>
    <property type="match status" value="1"/>
</dbReference>
<dbReference type="Pfam" id="PF08281">
    <property type="entry name" value="Sigma70_r4_2"/>
    <property type="match status" value="1"/>
</dbReference>
<comment type="similarity">
    <text evidence="1">Belongs to the sigma-70 factor family. ECF subfamily.</text>
</comment>
<dbReference type="Pfam" id="PF04542">
    <property type="entry name" value="Sigma70_r2"/>
    <property type="match status" value="1"/>
</dbReference>
<dbReference type="SUPFAM" id="SSF88659">
    <property type="entry name" value="Sigma3 and sigma4 domains of RNA polymerase sigma factors"/>
    <property type="match status" value="1"/>
</dbReference>
<dbReference type="InterPro" id="IPR036388">
    <property type="entry name" value="WH-like_DNA-bd_sf"/>
</dbReference>
<dbReference type="PANTHER" id="PTHR43133">
    <property type="entry name" value="RNA POLYMERASE ECF-TYPE SIGMA FACTO"/>
    <property type="match status" value="1"/>
</dbReference>
<dbReference type="InterPro" id="IPR013325">
    <property type="entry name" value="RNA_pol_sigma_r2"/>
</dbReference>
<dbReference type="InterPro" id="IPR014284">
    <property type="entry name" value="RNA_pol_sigma-70_dom"/>
</dbReference>
<evidence type="ECO:0000256" key="2">
    <source>
        <dbReference type="ARBA" id="ARBA00023015"/>
    </source>
</evidence>
<keyword evidence="3" id="KW-0731">Sigma factor</keyword>
<proteinExistence type="inferred from homology"/>